<keyword evidence="2" id="KW-0472">Membrane</keyword>
<reference evidence="3" key="2">
    <citation type="submission" date="2021-04" db="EMBL/GenBank/DDBJ databases">
        <authorList>
            <person name="Gilroy R."/>
        </authorList>
    </citation>
    <scope>NUCLEOTIDE SEQUENCE</scope>
    <source>
        <strain evidence="3">ChiGjej1B1-98</strain>
    </source>
</reference>
<proteinExistence type="predicted"/>
<evidence type="ECO:0008006" key="5">
    <source>
        <dbReference type="Google" id="ProtNLM"/>
    </source>
</evidence>
<reference evidence="3" key="1">
    <citation type="journal article" date="2021" name="PeerJ">
        <title>Extensive microbial diversity within the chicken gut microbiome revealed by metagenomics and culture.</title>
        <authorList>
            <person name="Gilroy R."/>
            <person name="Ravi A."/>
            <person name="Getino M."/>
            <person name="Pursley I."/>
            <person name="Horton D.L."/>
            <person name="Alikhan N.F."/>
            <person name="Baker D."/>
            <person name="Gharbi K."/>
            <person name="Hall N."/>
            <person name="Watson M."/>
            <person name="Adriaenssens E.M."/>
            <person name="Foster-Nyarko E."/>
            <person name="Jarju S."/>
            <person name="Secka A."/>
            <person name="Antonio M."/>
            <person name="Oren A."/>
            <person name="Chaudhuri R.R."/>
            <person name="La Ragione R."/>
            <person name="Hildebrand F."/>
            <person name="Pallen M.J."/>
        </authorList>
    </citation>
    <scope>NUCLEOTIDE SEQUENCE</scope>
    <source>
        <strain evidence="3">ChiGjej1B1-98</strain>
    </source>
</reference>
<feature type="region of interest" description="Disordered" evidence="1">
    <location>
        <begin position="1"/>
        <end position="22"/>
    </location>
</feature>
<feature type="compositionally biased region" description="Basic and acidic residues" evidence="1">
    <location>
        <begin position="160"/>
        <end position="177"/>
    </location>
</feature>
<name>A0A9D1YXS6_9MICO</name>
<organism evidence="3 4">
    <name type="scientific">Candidatus Agrococcus pullicola</name>
    <dbReference type="NCBI Taxonomy" id="2838429"/>
    <lineage>
        <taxon>Bacteria</taxon>
        <taxon>Bacillati</taxon>
        <taxon>Actinomycetota</taxon>
        <taxon>Actinomycetes</taxon>
        <taxon>Micrococcales</taxon>
        <taxon>Microbacteriaceae</taxon>
        <taxon>Agrococcus</taxon>
    </lineage>
</organism>
<evidence type="ECO:0000313" key="3">
    <source>
        <dbReference type="EMBL" id="HIY67243.1"/>
    </source>
</evidence>
<dbReference type="Proteomes" id="UP000824005">
    <property type="component" value="Unassembled WGS sequence"/>
</dbReference>
<dbReference type="EMBL" id="DXDC01000402">
    <property type="protein sequence ID" value="HIY67243.1"/>
    <property type="molecule type" value="Genomic_DNA"/>
</dbReference>
<evidence type="ECO:0000313" key="4">
    <source>
        <dbReference type="Proteomes" id="UP000824005"/>
    </source>
</evidence>
<keyword evidence="2" id="KW-0812">Transmembrane</keyword>
<keyword evidence="2" id="KW-1133">Transmembrane helix</keyword>
<feature type="transmembrane region" description="Helical" evidence="2">
    <location>
        <begin position="39"/>
        <end position="63"/>
    </location>
</feature>
<sequence>MSTAVKKTATPLEHPQPRPSERRRFTALPRLAPRRKPKLVHGVVALTGLVTIVVAQLIMSVALSDGAYELSALQLEQAQAERTQQGLQEQIIALESPQHLAMSAEALGMENGDQRQFIELSTGSVTTGPDALHVENGSVISNGSRLAVPNELVMSENELSEIRQDQSMDDQRQREAEGYPGMLLPPEGVAGQE</sequence>
<dbReference type="AlphaFoldDB" id="A0A9D1YXS6"/>
<protein>
    <recommendedName>
        <fullName evidence="5">Cell division protein FtsL</fullName>
    </recommendedName>
</protein>
<evidence type="ECO:0000256" key="2">
    <source>
        <dbReference type="SAM" id="Phobius"/>
    </source>
</evidence>
<comment type="caution">
    <text evidence="3">The sequence shown here is derived from an EMBL/GenBank/DDBJ whole genome shotgun (WGS) entry which is preliminary data.</text>
</comment>
<gene>
    <name evidence="3" type="ORF">H9830_13320</name>
</gene>
<accession>A0A9D1YXS6</accession>
<evidence type="ECO:0000256" key="1">
    <source>
        <dbReference type="SAM" id="MobiDB-lite"/>
    </source>
</evidence>
<feature type="region of interest" description="Disordered" evidence="1">
    <location>
        <begin position="160"/>
        <end position="193"/>
    </location>
</feature>